<sequence>MRNTVYILIASVFLMVIACQKQDSNFLVSETSIGQFNKEVIFADVEALVGEGFVEKDTFQLKEGENPKKIKVFEKGGKHLLTLTASNDSIPKIENINIIDARYTTGEGLNLKSTFKDIQDAYEIKKIVTTLNSVVIFPKSSNLYFTIDKSELPANLRFTSSNIEAVQIPDDARIKYLMLGWTH</sequence>
<reference evidence="1 2" key="1">
    <citation type="submission" date="2020-04" db="EMBL/GenBank/DDBJ databases">
        <authorList>
            <person name="Yoon J."/>
        </authorList>
    </citation>
    <scope>NUCLEOTIDE SEQUENCE [LARGE SCALE GENOMIC DNA]</scope>
    <source>
        <strain evidence="1 2">DJ-13</strain>
    </source>
</reference>
<comment type="caution">
    <text evidence="1">The sequence shown here is derived from an EMBL/GenBank/DDBJ whole genome shotgun (WGS) entry which is preliminary data.</text>
</comment>
<keyword evidence="2" id="KW-1185">Reference proteome</keyword>
<gene>
    <name evidence="1" type="ORF">HCU67_14555</name>
</gene>
<dbReference type="Proteomes" id="UP000718451">
    <property type="component" value="Unassembled WGS sequence"/>
</dbReference>
<accession>A0ABX1GT93</accession>
<name>A0ABX1GT93_9FLAO</name>
<evidence type="ECO:0000313" key="1">
    <source>
        <dbReference type="EMBL" id="NKI33174.1"/>
    </source>
</evidence>
<proteinExistence type="predicted"/>
<protein>
    <submittedName>
        <fullName evidence="1">Uncharacterized protein</fullName>
    </submittedName>
</protein>
<dbReference type="PROSITE" id="PS51257">
    <property type="entry name" value="PROKAR_LIPOPROTEIN"/>
    <property type="match status" value="1"/>
</dbReference>
<dbReference type="RefSeq" id="WP_168553321.1">
    <property type="nucleotide sequence ID" value="NZ_JAAWWL010000002.1"/>
</dbReference>
<evidence type="ECO:0000313" key="2">
    <source>
        <dbReference type="Proteomes" id="UP000718451"/>
    </source>
</evidence>
<organism evidence="1 2">
    <name type="scientific">Croceivirga thetidis</name>
    <dbReference type="NCBI Taxonomy" id="2721623"/>
    <lineage>
        <taxon>Bacteria</taxon>
        <taxon>Pseudomonadati</taxon>
        <taxon>Bacteroidota</taxon>
        <taxon>Flavobacteriia</taxon>
        <taxon>Flavobacteriales</taxon>
        <taxon>Flavobacteriaceae</taxon>
        <taxon>Croceivirga</taxon>
    </lineage>
</organism>
<dbReference type="EMBL" id="JAAWWL010000002">
    <property type="protein sequence ID" value="NKI33174.1"/>
    <property type="molecule type" value="Genomic_DNA"/>
</dbReference>